<keyword evidence="2" id="KW-1185">Reference proteome</keyword>
<organism evidence="1 2">
    <name type="scientific">Streptosporangium becharense</name>
    <dbReference type="NCBI Taxonomy" id="1816182"/>
    <lineage>
        <taxon>Bacteria</taxon>
        <taxon>Bacillati</taxon>
        <taxon>Actinomycetota</taxon>
        <taxon>Actinomycetes</taxon>
        <taxon>Streptosporangiales</taxon>
        <taxon>Streptosporangiaceae</taxon>
        <taxon>Streptosporangium</taxon>
    </lineage>
</organism>
<evidence type="ECO:0000313" key="2">
    <source>
        <dbReference type="Proteomes" id="UP000540685"/>
    </source>
</evidence>
<protein>
    <recommendedName>
        <fullName evidence="3">DNA-binding protein</fullName>
    </recommendedName>
</protein>
<gene>
    <name evidence="1" type="ORF">F4562_006940</name>
</gene>
<accession>A0A7W9INW3</accession>
<name>A0A7W9INW3_9ACTN</name>
<sequence>MIPHGREAIDAKGVAEALGMAYKTFRNKGGAEHFGLQPFVPGRRKPLYDRAQVEAVRDGRVLPTWSIGTRQHPDDLLDEQDVAEALGITYAAVRKDRSAGRLPGWVDVCGVAHIKRAALRLVIASRPGRGVGGGRPRKATDADRQAG</sequence>
<evidence type="ECO:0008006" key="3">
    <source>
        <dbReference type="Google" id="ProtNLM"/>
    </source>
</evidence>
<evidence type="ECO:0000313" key="1">
    <source>
        <dbReference type="EMBL" id="MBB5823791.1"/>
    </source>
</evidence>
<comment type="caution">
    <text evidence="1">The sequence shown here is derived from an EMBL/GenBank/DDBJ whole genome shotgun (WGS) entry which is preliminary data.</text>
</comment>
<dbReference type="EMBL" id="JACHMP010000002">
    <property type="protein sequence ID" value="MBB5823791.1"/>
    <property type="molecule type" value="Genomic_DNA"/>
</dbReference>
<dbReference type="Proteomes" id="UP000540685">
    <property type="component" value="Unassembled WGS sequence"/>
</dbReference>
<dbReference type="RefSeq" id="WP_221206111.1">
    <property type="nucleotide sequence ID" value="NZ_JACHMP010000002.1"/>
</dbReference>
<reference evidence="1 2" key="1">
    <citation type="submission" date="2020-08" db="EMBL/GenBank/DDBJ databases">
        <title>Sequencing the genomes of 1000 actinobacteria strains.</title>
        <authorList>
            <person name="Klenk H.-P."/>
        </authorList>
    </citation>
    <scope>NUCLEOTIDE SEQUENCE [LARGE SCALE GENOMIC DNA]</scope>
    <source>
        <strain evidence="1 2">DSM 46887</strain>
    </source>
</reference>
<dbReference type="AlphaFoldDB" id="A0A7W9INW3"/>
<proteinExistence type="predicted"/>